<dbReference type="SMART" id="SM00304">
    <property type="entry name" value="HAMP"/>
    <property type="match status" value="1"/>
</dbReference>
<evidence type="ECO:0000259" key="16">
    <source>
        <dbReference type="PROSITE" id="PS50885"/>
    </source>
</evidence>
<name>A0ABU1NTP4_9BACL</name>
<keyword evidence="6 17" id="KW-0808">Transferase</keyword>
<keyword evidence="12" id="KW-0902">Two-component regulatory system</keyword>
<evidence type="ECO:0000256" key="14">
    <source>
        <dbReference type="SAM" id="Phobius"/>
    </source>
</evidence>
<keyword evidence="4" id="KW-1003">Cell membrane</keyword>
<feature type="transmembrane region" description="Helical" evidence="14">
    <location>
        <begin position="291"/>
        <end position="313"/>
    </location>
</feature>
<feature type="domain" description="Histidine kinase" evidence="15">
    <location>
        <begin position="481"/>
        <end position="592"/>
    </location>
</feature>
<keyword evidence="5" id="KW-0597">Phosphoprotein</keyword>
<keyword evidence="11 14" id="KW-1133">Transmembrane helix</keyword>
<keyword evidence="18" id="KW-1185">Reference proteome</keyword>
<evidence type="ECO:0000256" key="5">
    <source>
        <dbReference type="ARBA" id="ARBA00022553"/>
    </source>
</evidence>
<dbReference type="InterPro" id="IPR003660">
    <property type="entry name" value="HAMP_dom"/>
</dbReference>
<keyword evidence="10" id="KW-0067">ATP-binding</keyword>
<protein>
    <recommendedName>
        <fullName evidence="3">histidine kinase</fullName>
        <ecNumber evidence="3">2.7.13.3</ecNumber>
    </recommendedName>
</protein>
<dbReference type="Pfam" id="PF02743">
    <property type="entry name" value="dCache_1"/>
    <property type="match status" value="1"/>
</dbReference>
<proteinExistence type="predicted"/>
<reference evidence="17 18" key="1">
    <citation type="submission" date="2023-07" db="EMBL/GenBank/DDBJ databases">
        <title>Sorghum-associated microbial communities from plants grown in Nebraska, USA.</title>
        <authorList>
            <person name="Schachtman D."/>
        </authorList>
    </citation>
    <scope>NUCLEOTIDE SEQUENCE [LARGE SCALE GENOMIC DNA]</scope>
    <source>
        <strain evidence="17 18">CC258</strain>
    </source>
</reference>
<comment type="caution">
    <text evidence="17">The sequence shown here is derived from an EMBL/GenBank/DDBJ whole genome shotgun (WGS) entry which is preliminary data.</text>
</comment>
<feature type="domain" description="HAMP" evidence="16">
    <location>
        <begin position="310"/>
        <end position="363"/>
    </location>
</feature>
<dbReference type="PANTHER" id="PTHR34220">
    <property type="entry name" value="SENSOR HISTIDINE KINASE YPDA"/>
    <property type="match status" value="1"/>
</dbReference>
<dbReference type="Proteomes" id="UP001267290">
    <property type="component" value="Unassembled WGS sequence"/>
</dbReference>
<gene>
    <name evidence="17" type="ORF">J2736_002047</name>
</gene>
<comment type="catalytic activity">
    <reaction evidence="1">
        <text>ATP + protein L-histidine = ADP + protein N-phospho-L-histidine.</text>
        <dbReference type="EC" id="2.7.13.3"/>
    </reaction>
</comment>
<dbReference type="Pfam" id="PF06580">
    <property type="entry name" value="His_kinase"/>
    <property type="match status" value="1"/>
</dbReference>
<dbReference type="PROSITE" id="PS50109">
    <property type="entry name" value="HIS_KIN"/>
    <property type="match status" value="1"/>
</dbReference>
<dbReference type="InterPro" id="IPR003594">
    <property type="entry name" value="HATPase_dom"/>
</dbReference>
<evidence type="ECO:0000313" key="17">
    <source>
        <dbReference type="EMBL" id="MDR6550860.1"/>
    </source>
</evidence>
<comment type="subcellular location">
    <subcellularLocation>
        <location evidence="2">Cell membrane</location>
        <topology evidence="2">Multi-pass membrane protein</topology>
    </subcellularLocation>
</comment>
<keyword evidence="7 14" id="KW-0812">Transmembrane</keyword>
<dbReference type="Gene3D" id="3.30.565.10">
    <property type="entry name" value="Histidine kinase-like ATPase, C-terminal domain"/>
    <property type="match status" value="1"/>
</dbReference>
<accession>A0ABU1NTP4</accession>
<evidence type="ECO:0000256" key="8">
    <source>
        <dbReference type="ARBA" id="ARBA00022741"/>
    </source>
</evidence>
<dbReference type="InterPro" id="IPR050640">
    <property type="entry name" value="Bact_2-comp_sensor_kinase"/>
</dbReference>
<evidence type="ECO:0000256" key="9">
    <source>
        <dbReference type="ARBA" id="ARBA00022777"/>
    </source>
</evidence>
<evidence type="ECO:0000256" key="11">
    <source>
        <dbReference type="ARBA" id="ARBA00022989"/>
    </source>
</evidence>
<evidence type="ECO:0000256" key="10">
    <source>
        <dbReference type="ARBA" id="ARBA00022840"/>
    </source>
</evidence>
<evidence type="ECO:0000256" key="6">
    <source>
        <dbReference type="ARBA" id="ARBA00022679"/>
    </source>
</evidence>
<dbReference type="InterPro" id="IPR010559">
    <property type="entry name" value="Sig_transdc_His_kin_internal"/>
</dbReference>
<dbReference type="SUPFAM" id="SSF158472">
    <property type="entry name" value="HAMP domain-like"/>
    <property type="match status" value="1"/>
</dbReference>
<dbReference type="CDD" id="cd12912">
    <property type="entry name" value="PDC2_MCP_like"/>
    <property type="match status" value="1"/>
</dbReference>
<evidence type="ECO:0000313" key="18">
    <source>
        <dbReference type="Proteomes" id="UP001267290"/>
    </source>
</evidence>
<dbReference type="InterPro" id="IPR005467">
    <property type="entry name" value="His_kinase_dom"/>
</dbReference>
<dbReference type="GO" id="GO:0004673">
    <property type="term" value="F:protein histidine kinase activity"/>
    <property type="evidence" value="ECO:0007669"/>
    <property type="project" value="UniProtKB-EC"/>
</dbReference>
<evidence type="ECO:0000256" key="2">
    <source>
        <dbReference type="ARBA" id="ARBA00004651"/>
    </source>
</evidence>
<evidence type="ECO:0000256" key="12">
    <source>
        <dbReference type="ARBA" id="ARBA00023012"/>
    </source>
</evidence>
<dbReference type="InterPro" id="IPR033479">
    <property type="entry name" value="dCache_1"/>
</dbReference>
<evidence type="ECO:0000259" key="15">
    <source>
        <dbReference type="PROSITE" id="PS50109"/>
    </source>
</evidence>
<keyword evidence="13 14" id="KW-0472">Membrane</keyword>
<evidence type="ECO:0000256" key="13">
    <source>
        <dbReference type="ARBA" id="ARBA00023136"/>
    </source>
</evidence>
<dbReference type="SUPFAM" id="SSF55874">
    <property type="entry name" value="ATPase domain of HSP90 chaperone/DNA topoisomerase II/histidine kinase"/>
    <property type="match status" value="1"/>
</dbReference>
<feature type="transmembrane region" description="Helical" evidence="14">
    <location>
        <begin position="12"/>
        <end position="35"/>
    </location>
</feature>
<dbReference type="PANTHER" id="PTHR34220:SF7">
    <property type="entry name" value="SENSOR HISTIDINE KINASE YPDA"/>
    <property type="match status" value="1"/>
</dbReference>
<organism evidence="17 18">
    <name type="scientific">Paenibacillus qinlingensis</name>
    <dbReference type="NCBI Taxonomy" id="1837343"/>
    <lineage>
        <taxon>Bacteria</taxon>
        <taxon>Bacillati</taxon>
        <taxon>Bacillota</taxon>
        <taxon>Bacilli</taxon>
        <taxon>Bacillales</taxon>
        <taxon>Paenibacillaceae</taxon>
        <taxon>Paenibacillus</taxon>
    </lineage>
</organism>
<dbReference type="CDD" id="cd06225">
    <property type="entry name" value="HAMP"/>
    <property type="match status" value="1"/>
</dbReference>
<evidence type="ECO:0000256" key="3">
    <source>
        <dbReference type="ARBA" id="ARBA00012438"/>
    </source>
</evidence>
<dbReference type="Pfam" id="PF00672">
    <property type="entry name" value="HAMP"/>
    <property type="match status" value="1"/>
</dbReference>
<dbReference type="Pfam" id="PF02518">
    <property type="entry name" value="HATPase_c"/>
    <property type="match status" value="1"/>
</dbReference>
<keyword evidence="8" id="KW-0547">Nucleotide-binding</keyword>
<sequence length="602" mass="68570">MRVKSTSINVKMTVAFLSVSLISILLLGYFSNVYYSKAVEKDFFNISKEAVTRLNHHMEYYFKQIRLSSSSLLQSQIVQQWLSNEAPVDIDDLGKDLKRYIALNYSEIAGMGLLSKDGRLASITDYYGSQKIEQQQRWSELPLVPEMKVMQTHKLSNNQSDGEPILTLLVPIYSTRTLELSGMLIIDLKLTELDATFSRSNLGKTGIFFILSKDDVVIYHPESKWLGLPRSETDLAPLNLKKSEETSVQLWQGKKMLHAVIESQSTGWSVVTLVPFDEMNSGLVAARNSTYIVIFIIFIGIVLVVPLLSFRFVQPIRKLKRLMSQVAKGNLDVRADMIPGNDEFQQLNLSFNVMIQQLNDLMVTVADLRVQEVQSQLRQKVAVIHALQNQINPHLLYNSLEIIRSLAYLENVPMIETMSRNLADLYRYTAKWTEMTVSLKEELHHLKKYLEIIHIRFPKYFQSEIVVPEQYLSSEIVKLTLQPIVENAVKYAIEPLGGRGSILVSAYTEKNDLIIEITDNGPGFEKSEIMELKKRLTYMTSHIDEGIVKQDSLGLTNVHARLVMKYGEEYGITLTSYPGRGSVISVRIPYRISSSHELESIE</sequence>
<dbReference type="EC" id="2.7.13.3" evidence="3"/>
<dbReference type="SMART" id="SM00387">
    <property type="entry name" value="HATPase_c"/>
    <property type="match status" value="1"/>
</dbReference>
<dbReference type="Gene3D" id="3.30.450.20">
    <property type="entry name" value="PAS domain"/>
    <property type="match status" value="2"/>
</dbReference>
<evidence type="ECO:0000256" key="4">
    <source>
        <dbReference type="ARBA" id="ARBA00022475"/>
    </source>
</evidence>
<dbReference type="Gene3D" id="6.10.340.10">
    <property type="match status" value="1"/>
</dbReference>
<dbReference type="PROSITE" id="PS50885">
    <property type="entry name" value="HAMP"/>
    <property type="match status" value="1"/>
</dbReference>
<dbReference type="InterPro" id="IPR036890">
    <property type="entry name" value="HATPase_C_sf"/>
</dbReference>
<evidence type="ECO:0000256" key="7">
    <source>
        <dbReference type="ARBA" id="ARBA00022692"/>
    </source>
</evidence>
<evidence type="ECO:0000256" key="1">
    <source>
        <dbReference type="ARBA" id="ARBA00000085"/>
    </source>
</evidence>
<dbReference type="EMBL" id="JAVDSB010000002">
    <property type="protein sequence ID" value="MDR6550860.1"/>
    <property type="molecule type" value="Genomic_DNA"/>
</dbReference>
<keyword evidence="9 17" id="KW-0418">Kinase</keyword>